<gene>
    <name evidence="1" type="ORF">TNCT_361961</name>
</gene>
<comment type="caution">
    <text evidence="1">The sequence shown here is derived from an EMBL/GenBank/DDBJ whole genome shotgun (WGS) entry which is preliminary data.</text>
</comment>
<protein>
    <submittedName>
        <fullName evidence="1">Uncharacterized protein</fullName>
    </submittedName>
</protein>
<accession>A0A8X6KVL2</accession>
<evidence type="ECO:0000313" key="2">
    <source>
        <dbReference type="Proteomes" id="UP000887116"/>
    </source>
</evidence>
<dbReference type="EMBL" id="BMAO01013352">
    <property type="protein sequence ID" value="GFQ88205.1"/>
    <property type="molecule type" value="Genomic_DNA"/>
</dbReference>
<dbReference type="AlphaFoldDB" id="A0A8X6KVL2"/>
<evidence type="ECO:0000313" key="1">
    <source>
        <dbReference type="EMBL" id="GFQ88205.1"/>
    </source>
</evidence>
<dbReference type="Proteomes" id="UP000887116">
    <property type="component" value="Unassembled WGS sequence"/>
</dbReference>
<proteinExistence type="predicted"/>
<keyword evidence="2" id="KW-1185">Reference proteome</keyword>
<organism evidence="1 2">
    <name type="scientific">Trichonephila clavata</name>
    <name type="common">Joro spider</name>
    <name type="synonym">Nephila clavata</name>
    <dbReference type="NCBI Taxonomy" id="2740835"/>
    <lineage>
        <taxon>Eukaryota</taxon>
        <taxon>Metazoa</taxon>
        <taxon>Ecdysozoa</taxon>
        <taxon>Arthropoda</taxon>
        <taxon>Chelicerata</taxon>
        <taxon>Arachnida</taxon>
        <taxon>Araneae</taxon>
        <taxon>Araneomorphae</taxon>
        <taxon>Entelegynae</taxon>
        <taxon>Araneoidea</taxon>
        <taxon>Nephilidae</taxon>
        <taxon>Trichonephila</taxon>
    </lineage>
</organism>
<name>A0A8X6KVL2_TRICU</name>
<sequence length="92" mass="10392">MESTSWANAETPLQFIFRHQPGGLAALALDGSECVVVMDTLWFRYPLLAQWETRVMAALVECSHGRVCGWFVVVFEMNCPLTDERICGPRTQ</sequence>
<dbReference type="OrthoDB" id="10570328at2759"/>
<reference evidence="1" key="1">
    <citation type="submission" date="2020-07" db="EMBL/GenBank/DDBJ databases">
        <title>Multicomponent nature underlies the extraordinary mechanical properties of spider dragline silk.</title>
        <authorList>
            <person name="Kono N."/>
            <person name="Nakamura H."/>
            <person name="Mori M."/>
            <person name="Yoshida Y."/>
            <person name="Ohtoshi R."/>
            <person name="Malay A.D."/>
            <person name="Moran D.A.P."/>
            <person name="Tomita M."/>
            <person name="Numata K."/>
            <person name="Arakawa K."/>
        </authorList>
    </citation>
    <scope>NUCLEOTIDE SEQUENCE</scope>
</reference>